<gene>
    <name evidence="1" type="ORF">SKAU_G00331310</name>
</gene>
<sequence length="197" mass="21537">MQSRLAGAIPESPSAEFPRVLPHFLSTIHSCASHTSCAHSPAAGQSEEEASWTSYWSVLTPGSLRASQSTDNLLGPDLPIRALKKSPTANQNSDHLQRPDLQAKTRMNSRGLTCQSEPSLPQLDLPITAQINSRGPITARIISRSLTFHTEARINSRDEPGFRFLQIFSPDPTTSCGIPDLNTTLCNFTETFKSPRP</sequence>
<proteinExistence type="predicted"/>
<dbReference type="Proteomes" id="UP001152622">
    <property type="component" value="Chromosome 15"/>
</dbReference>
<accession>A0A9Q1ELD1</accession>
<name>A0A9Q1ELD1_SYNKA</name>
<protein>
    <submittedName>
        <fullName evidence="1">Uncharacterized protein</fullName>
    </submittedName>
</protein>
<evidence type="ECO:0000313" key="1">
    <source>
        <dbReference type="EMBL" id="KAJ8340840.1"/>
    </source>
</evidence>
<comment type="caution">
    <text evidence="1">The sequence shown here is derived from an EMBL/GenBank/DDBJ whole genome shotgun (WGS) entry which is preliminary data.</text>
</comment>
<dbReference type="EMBL" id="JAINUF010000015">
    <property type="protein sequence ID" value="KAJ8340840.1"/>
    <property type="molecule type" value="Genomic_DNA"/>
</dbReference>
<dbReference type="AlphaFoldDB" id="A0A9Q1ELD1"/>
<keyword evidence="2" id="KW-1185">Reference proteome</keyword>
<evidence type="ECO:0000313" key="2">
    <source>
        <dbReference type="Proteomes" id="UP001152622"/>
    </source>
</evidence>
<organism evidence="1 2">
    <name type="scientific">Synaphobranchus kaupii</name>
    <name type="common">Kaup's arrowtooth eel</name>
    <dbReference type="NCBI Taxonomy" id="118154"/>
    <lineage>
        <taxon>Eukaryota</taxon>
        <taxon>Metazoa</taxon>
        <taxon>Chordata</taxon>
        <taxon>Craniata</taxon>
        <taxon>Vertebrata</taxon>
        <taxon>Euteleostomi</taxon>
        <taxon>Actinopterygii</taxon>
        <taxon>Neopterygii</taxon>
        <taxon>Teleostei</taxon>
        <taxon>Anguilliformes</taxon>
        <taxon>Synaphobranchidae</taxon>
        <taxon>Synaphobranchus</taxon>
    </lineage>
</organism>
<reference evidence="1" key="1">
    <citation type="journal article" date="2023" name="Science">
        <title>Genome structures resolve the early diversification of teleost fishes.</title>
        <authorList>
            <person name="Parey E."/>
            <person name="Louis A."/>
            <person name="Montfort J."/>
            <person name="Bouchez O."/>
            <person name="Roques C."/>
            <person name="Iampietro C."/>
            <person name="Lluch J."/>
            <person name="Castinel A."/>
            <person name="Donnadieu C."/>
            <person name="Desvignes T."/>
            <person name="Floi Bucao C."/>
            <person name="Jouanno E."/>
            <person name="Wen M."/>
            <person name="Mejri S."/>
            <person name="Dirks R."/>
            <person name="Jansen H."/>
            <person name="Henkel C."/>
            <person name="Chen W.J."/>
            <person name="Zahm M."/>
            <person name="Cabau C."/>
            <person name="Klopp C."/>
            <person name="Thompson A.W."/>
            <person name="Robinson-Rechavi M."/>
            <person name="Braasch I."/>
            <person name="Lecointre G."/>
            <person name="Bobe J."/>
            <person name="Postlethwait J.H."/>
            <person name="Berthelot C."/>
            <person name="Roest Crollius H."/>
            <person name="Guiguen Y."/>
        </authorList>
    </citation>
    <scope>NUCLEOTIDE SEQUENCE</scope>
    <source>
        <strain evidence="1">WJC10195</strain>
    </source>
</reference>